<sequence>MEVRRGNVKDVLDVAQLALVLWPDHSLHAMALNVLESIQGKDAAYFLAILNHEVIGLAYVRLRQGESYLEGLFLKEDYRCREYLMQLIRACEQWANEKGTKTLISGLNVGMQEGNPMYRYVHLEWGLYDRPLV</sequence>
<dbReference type="SUPFAM" id="SSF55729">
    <property type="entry name" value="Acyl-CoA N-acyltransferases (Nat)"/>
    <property type="match status" value="1"/>
</dbReference>
<dbReference type="PROSITE" id="PS51186">
    <property type="entry name" value="GNAT"/>
    <property type="match status" value="1"/>
</dbReference>
<name>A0ABM8IGF4_9FIRM</name>
<dbReference type="CDD" id="cd04301">
    <property type="entry name" value="NAT_SF"/>
    <property type="match status" value="1"/>
</dbReference>
<dbReference type="Proteomes" id="UP001432099">
    <property type="component" value="Chromosome"/>
</dbReference>
<dbReference type="RefSeq" id="WP_161831013.1">
    <property type="nucleotide sequence ID" value="NZ_AP028127.1"/>
</dbReference>
<dbReference type="InterPro" id="IPR016181">
    <property type="entry name" value="Acyl_CoA_acyltransferase"/>
</dbReference>
<evidence type="ECO:0000313" key="3">
    <source>
        <dbReference type="Proteomes" id="UP001432099"/>
    </source>
</evidence>
<organism evidence="2 3">
    <name type="scientific">Turicibacter faecis</name>
    <dbReference type="NCBI Taxonomy" id="2963365"/>
    <lineage>
        <taxon>Bacteria</taxon>
        <taxon>Bacillati</taxon>
        <taxon>Bacillota</taxon>
        <taxon>Erysipelotrichia</taxon>
        <taxon>Erysipelotrichales</taxon>
        <taxon>Turicibacteraceae</taxon>
        <taxon>Turicibacter</taxon>
    </lineage>
</organism>
<dbReference type="EMBL" id="AP028127">
    <property type="protein sequence ID" value="BEH90073.1"/>
    <property type="molecule type" value="Genomic_DNA"/>
</dbReference>
<gene>
    <name evidence="2" type="ORF">T23_01750</name>
</gene>
<keyword evidence="3" id="KW-1185">Reference proteome</keyword>
<evidence type="ECO:0000259" key="1">
    <source>
        <dbReference type="PROSITE" id="PS51186"/>
    </source>
</evidence>
<feature type="domain" description="N-acetyltransferase" evidence="1">
    <location>
        <begin position="1"/>
        <end position="130"/>
    </location>
</feature>
<dbReference type="Gene3D" id="3.40.630.30">
    <property type="match status" value="1"/>
</dbReference>
<proteinExistence type="predicted"/>
<accession>A0ABM8IGF4</accession>
<dbReference type="Pfam" id="PF00583">
    <property type="entry name" value="Acetyltransf_1"/>
    <property type="match status" value="1"/>
</dbReference>
<dbReference type="InterPro" id="IPR000182">
    <property type="entry name" value="GNAT_dom"/>
</dbReference>
<reference evidence="2" key="1">
    <citation type="journal article" date="2024" name="Int. J. Syst. Evol. Microbiol.">
        <title>Turicibacter faecis sp. nov., isolated from faeces of heart failure mouse model.</title>
        <authorList>
            <person name="Imamura Y."/>
            <person name="Motooka D."/>
            <person name="Nakajima Y."/>
            <person name="Ito S."/>
            <person name="Kitakaze M."/>
            <person name="Iida T."/>
            <person name="Nakamura S."/>
        </authorList>
    </citation>
    <scope>NUCLEOTIDE SEQUENCE</scope>
    <source>
        <strain evidence="2">TC023</strain>
    </source>
</reference>
<protein>
    <submittedName>
        <fullName evidence="2">N-acetyltransferase</fullName>
    </submittedName>
</protein>
<evidence type="ECO:0000313" key="2">
    <source>
        <dbReference type="EMBL" id="BEH90073.1"/>
    </source>
</evidence>